<reference evidence="1" key="2">
    <citation type="journal article" date="2015" name="Fish Shellfish Immunol.">
        <title>Early steps in the European eel (Anguilla anguilla)-Vibrio vulnificus interaction in the gills: Role of the RtxA13 toxin.</title>
        <authorList>
            <person name="Callol A."/>
            <person name="Pajuelo D."/>
            <person name="Ebbesson L."/>
            <person name="Teles M."/>
            <person name="MacKenzie S."/>
            <person name="Amaro C."/>
        </authorList>
    </citation>
    <scope>NUCLEOTIDE SEQUENCE</scope>
</reference>
<name>A0A0E9TWC5_ANGAN</name>
<protein>
    <submittedName>
        <fullName evidence="1">Uncharacterized protein</fullName>
    </submittedName>
</protein>
<organism evidence="1">
    <name type="scientific">Anguilla anguilla</name>
    <name type="common">European freshwater eel</name>
    <name type="synonym">Muraena anguilla</name>
    <dbReference type="NCBI Taxonomy" id="7936"/>
    <lineage>
        <taxon>Eukaryota</taxon>
        <taxon>Metazoa</taxon>
        <taxon>Chordata</taxon>
        <taxon>Craniata</taxon>
        <taxon>Vertebrata</taxon>
        <taxon>Euteleostomi</taxon>
        <taxon>Actinopterygii</taxon>
        <taxon>Neopterygii</taxon>
        <taxon>Teleostei</taxon>
        <taxon>Anguilliformes</taxon>
        <taxon>Anguillidae</taxon>
        <taxon>Anguilla</taxon>
    </lineage>
</organism>
<dbReference type="EMBL" id="GBXM01050726">
    <property type="protein sequence ID" value="JAH57851.1"/>
    <property type="molecule type" value="Transcribed_RNA"/>
</dbReference>
<proteinExistence type="predicted"/>
<sequence length="36" mass="4304">MWCIYLRPSLLKVIFSEDIAVAKPPKPNQWWLYIIA</sequence>
<dbReference type="AlphaFoldDB" id="A0A0E9TWC5"/>
<accession>A0A0E9TWC5</accession>
<reference evidence="1" key="1">
    <citation type="submission" date="2014-11" db="EMBL/GenBank/DDBJ databases">
        <authorList>
            <person name="Amaro Gonzalez C."/>
        </authorList>
    </citation>
    <scope>NUCLEOTIDE SEQUENCE</scope>
</reference>
<evidence type="ECO:0000313" key="1">
    <source>
        <dbReference type="EMBL" id="JAH57851.1"/>
    </source>
</evidence>